<name>A0A0E9RGB0_ANGAN</name>
<proteinExistence type="predicted"/>
<evidence type="ECO:0000313" key="1">
    <source>
        <dbReference type="EMBL" id="JAH28139.1"/>
    </source>
</evidence>
<accession>A0A0E9RGB0</accession>
<reference evidence="1" key="2">
    <citation type="journal article" date="2015" name="Fish Shellfish Immunol.">
        <title>Early steps in the European eel (Anguilla anguilla)-Vibrio vulnificus interaction in the gills: Role of the RtxA13 toxin.</title>
        <authorList>
            <person name="Callol A."/>
            <person name="Pajuelo D."/>
            <person name="Ebbesson L."/>
            <person name="Teles M."/>
            <person name="MacKenzie S."/>
            <person name="Amaro C."/>
        </authorList>
    </citation>
    <scope>NUCLEOTIDE SEQUENCE</scope>
</reference>
<protein>
    <submittedName>
        <fullName evidence="1">Uncharacterized protein</fullName>
    </submittedName>
</protein>
<reference evidence="1" key="1">
    <citation type="submission" date="2014-11" db="EMBL/GenBank/DDBJ databases">
        <authorList>
            <person name="Amaro Gonzalez C."/>
        </authorList>
    </citation>
    <scope>NUCLEOTIDE SEQUENCE</scope>
</reference>
<organism evidence="1">
    <name type="scientific">Anguilla anguilla</name>
    <name type="common">European freshwater eel</name>
    <name type="synonym">Muraena anguilla</name>
    <dbReference type="NCBI Taxonomy" id="7936"/>
    <lineage>
        <taxon>Eukaryota</taxon>
        <taxon>Metazoa</taxon>
        <taxon>Chordata</taxon>
        <taxon>Craniata</taxon>
        <taxon>Vertebrata</taxon>
        <taxon>Euteleostomi</taxon>
        <taxon>Actinopterygii</taxon>
        <taxon>Neopterygii</taxon>
        <taxon>Teleostei</taxon>
        <taxon>Anguilliformes</taxon>
        <taxon>Anguillidae</taxon>
        <taxon>Anguilla</taxon>
    </lineage>
</organism>
<sequence length="44" mass="5182">MQFNLLVKCPPKHPSHSYFYKDEYPGIRPHKFCIAKYLLGFGIP</sequence>
<dbReference type="AlphaFoldDB" id="A0A0E9RGB0"/>
<dbReference type="EMBL" id="GBXM01080438">
    <property type="protein sequence ID" value="JAH28139.1"/>
    <property type="molecule type" value="Transcribed_RNA"/>
</dbReference>